<keyword evidence="1" id="KW-0479">Metal-binding</keyword>
<dbReference type="AlphaFoldDB" id="A0A4D7K4I8"/>
<proteinExistence type="predicted"/>
<reference evidence="3 4" key="1">
    <citation type="submission" date="2018-04" db="EMBL/GenBank/DDBJ databases">
        <title>Complete genome uncultured novel isolate.</title>
        <authorList>
            <person name="Merlino G."/>
        </authorList>
    </citation>
    <scope>NUCLEOTIDE SEQUENCE [LARGE SCALE GENOMIC DNA]</scope>
    <source>
        <strain evidence="4">R1DC9</strain>
    </source>
</reference>
<dbReference type="KEGG" id="fpf:DCC35_13825"/>
<dbReference type="GO" id="GO:0046872">
    <property type="term" value="F:metal ion binding"/>
    <property type="evidence" value="ECO:0007669"/>
    <property type="project" value="UniProtKB-KW"/>
</dbReference>
<name>A0A4D7K4I8_9BACT</name>
<keyword evidence="4" id="KW-1185">Reference proteome</keyword>
<dbReference type="CDD" id="cd06587">
    <property type="entry name" value="VOC"/>
    <property type="match status" value="1"/>
</dbReference>
<dbReference type="PANTHER" id="PTHR36113:SF6">
    <property type="entry name" value="FOSFOMYCIN RESISTANCE PROTEIN FOSX"/>
    <property type="match status" value="1"/>
</dbReference>
<organism evidence="3 4">
    <name type="scientific">Mangrovivirga cuniculi</name>
    <dbReference type="NCBI Taxonomy" id="2715131"/>
    <lineage>
        <taxon>Bacteria</taxon>
        <taxon>Pseudomonadati</taxon>
        <taxon>Bacteroidota</taxon>
        <taxon>Cytophagia</taxon>
        <taxon>Cytophagales</taxon>
        <taxon>Mangrovivirgaceae</taxon>
        <taxon>Mangrovivirga</taxon>
    </lineage>
</organism>
<dbReference type="InterPro" id="IPR029068">
    <property type="entry name" value="Glyas_Bleomycin-R_OHBP_Dase"/>
</dbReference>
<dbReference type="Pfam" id="PF00903">
    <property type="entry name" value="Glyoxalase"/>
    <property type="match status" value="1"/>
</dbReference>
<dbReference type="SUPFAM" id="SSF54593">
    <property type="entry name" value="Glyoxalase/Bleomycin resistance protein/Dihydroxybiphenyl dioxygenase"/>
    <property type="match status" value="1"/>
</dbReference>
<dbReference type="RefSeq" id="WP_137091340.1">
    <property type="nucleotide sequence ID" value="NZ_CP028923.1"/>
</dbReference>
<feature type="domain" description="VOC" evidence="2">
    <location>
        <begin position="39"/>
        <end position="161"/>
    </location>
</feature>
<dbReference type="Proteomes" id="UP000298616">
    <property type="component" value="Chromosome"/>
</dbReference>
<dbReference type="OrthoDB" id="192739at2"/>
<dbReference type="EMBL" id="CP028923">
    <property type="protein sequence ID" value="QCK15744.1"/>
    <property type="molecule type" value="Genomic_DNA"/>
</dbReference>
<accession>A0A4D7K4I8</accession>
<sequence>MPSCLTKRLYLVIVFIFVTCVINIQGQNGSSTDNSPKLSLQHVTIVVTDFEKSKHFYTKVLKLKEIKADWLPEKQMFISLGDNLELHMGEVEGVKVNPNSFNHFALAVPNFDEFLKDLKDRGYTYGSLGKGNDDFISERPDNVRQTWIKDPDGYWVEINDLYK</sequence>
<dbReference type="PROSITE" id="PS51819">
    <property type="entry name" value="VOC"/>
    <property type="match status" value="1"/>
</dbReference>
<evidence type="ECO:0000256" key="1">
    <source>
        <dbReference type="ARBA" id="ARBA00022723"/>
    </source>
</evidence>
<evidence type="ECO:0000313" key="3">
    <source>
        <dbReference type="EMBL" id="QCK15744.1"/>
    </source>
</evidence>
<evidence type="ECO:0000313" key="4">
    <source>
        <dbReference type="Proteomes" id="UP000298616"/>
    </source>
</evidence>
<dbReference type="InterPro" id="IPR004360">
    <property type="entry name" value="Glyas_Fos-R_dOase_dom"/>
</dbReference>
<protein>
    <submittedName>
        <fullName evidence="3">Glyoxalase</fullName>
    </submittedName>
</protein>
<evidence type="ECO:0000259" key="2">
    <source>
        <dbReference type="PROSITE" id="PS51819"/>
    </source>
</evidence>
<gene>
    <name evidence="3" type="ORF">DCC35_13825</name>
</gene>
<dbReference type="InterPro" id="IPR037523">
    <property type="entry name" value="VOC_core"/>
</dbReference>
<dbReference type="PANTHER" id="PTHR36113">
    <property type="entry name" value="LYASE, PUTATIVE-RELATED-RELATED"/>
    <property type="match status" value="1"/>
</dbReference>
<dbReference type="InterPro" id="IPR051332">
    <property type="entry name" value="Fosfomycin_Res_Enzymes"/>
</dbReference>
<dbReference type="Gene3D" id="3.10.180.10">
    <property type="entry name" value="2,3-Dihydroxybiphenyl 1,2-Dioxygenase, domain 1"/>
    <property type="match status" value="1"/>
</dbReference>